<dbReference type="EMBL" id="VSRR010002769">
    <property type="protein sequence ID" value="MPC33147.1"/>
    <property type="molecule type" value="Genomic_DNA"/>
</dbReference>
<name>A0A5B7EIQ6_PORTR</name>
<evidence type="ECO:0000313" key="1">
    <source>
        <dbReference type="EMBL" id="MPC33147.1"/>
    </source>
</evidence>
<sequence length="79" mass="8627">MARDWSSSLPAGRLANRCKPLRWHCATSANGGERIIPHDKEGQNNYVVRNQPVGGAAVVVGCREVAAVTECCQIDFLKF</sequence>
<accession>A0A5B7EIQ6</accession>
<comment type="caution">
    <text evidence="1">The sequence shown here is derived from an EMBL/GenBank/DDBJ whole genome shotgun (WGS) entry which is preliminary data.</text>
</comment>
<organism evidence="1 2">
    <name type="scientific">Portunus trituberculatus</name>
    <name type="common">Swimming crab</name>
    <name type="synonym">Neptunus trituberculatus</name>
    <dbReference type="NCBI Taxonomy" id="210409"/>
    <lineage>
        <taxon>Eukaryota</taxon>
        <taxon>Metazoa</taxon>
        <taxon>Ecdysozoa</taxon>
        <taxon>Arthropoda</taxon>
        <taxon>Crustacea</taxon>
        <taxon>Multicrustacea</taxon>
        <taxon>Malacostraca</taxon>
        <taxon>Eumalacostraca</taxon>
        <taxon>Eucarida</taxon>
        <taxon>Decapoda</taxon>
        <taxon>Pleocyemata</taxon>
        <taxon>Brachyura</taxon>
        <taxon>Eubrachyura</taxon>
        <taxon>Portunoidea</taxon>
        <taxon>Portunidae</taxon>
        <taxon>Portuninae</taxon>
        <taxon>Portunus</taxon>
    </lineage>
</organism>
<dbReference type="Proteomes" id="UP000324222">
    <property type="component" value="Unassembled WGS sequence"/>
</dbReference>
<reference evidence="1 2" key="1">
    <citation type="submission" date="2019-05" db="EMBL/GenBank/DDBJ databases">
        <title>Another draft genome of Portunus trituberculatus and its Hox gene families provides insights of decapod evolution.</title>
        <authorList>
            <person name="Jeong J.-H."/>
            <person name="Song I."/>
            <person name="Kim S."/>
            <person name="Choi T."/>
            <person name="Kim D."/>
            <person name="Ryu S."/>
            <person name="Kim W."/>
        </authorList>
    </citation>
    <scope>NUCLEOTIDE SEQUENCE [LARGE SCALE GENOMIC DNA]</scope>
    <source>
        <tissue evidence="1">Muscle</tissue>
    </source>
</reference>
<protein>
    <submittedName>
        <fullName evidence="1">Uncharacterized protein</fullName>
    </submittedName>
</protein>
<evidence type="ECO:0000313" key="2">
    <source>
        <dbReference type="Proteomes" id="UP000324222"/>
    </source>
</evidence>
<keyword evidence="2" id="KW-1185">Reference proteome</keyword>
<gene>
    <name evidence="1" type="ORF">E2C01_026490</name>
</gene>
<dbReference type="AlphaFoldDB" id="A0A5B7EIQ6"/>
<proteinExistence type="predicted"/>